<dbReference type="PANTHER" id="PTHR35578">
    <property type="entry name" value="PROLINE-RICH TRANSMEMBRANE PROTEIN 4-RELATED"/>
    <property type="match status" value="1"/>
</dbReference>
<gene>
    <name evidence="11" type="ORF">MNOR_LOCUS1759</name>
</gene>
<protein>
    <recommendedName>
        <fullName evidence="10">Proline-rich transmembrane protein 3/4 domain-containing protein</fullName>
    </recommendedName>
</protein>
<keyword evidence="12" id="KW-1185">Reference proteome</keyword>
<feature type="chain" id="PRO_5043528145" description="Proline-rich transmembrane protein 3/4 domain-containing protein" evidence="9">
    <location>
        <begin position="22"/>
        <end position="1001"/>
    </location>
</feature>
<dbReference type="Proteomes" id="UP001497623">
    <property type="component" value="Unassembled WGS sequence"/>
</dbReference>
<feature type="transmembrane region" description="Helical" evidence="8">
    <location>
        <begin position="466"/>
        <end position="486"/>
    </location>
</feature>
<sequence>MATHCILVVVVITCCALTADAQLGLLSAYSPGFSFRSPRPGGDGGNSGGGDVPPVASPLLAQLSDRRPEPARRGASNTMESEIAAIFRAAAYGGSVTQLPSTSTTITVTTQVTTTSAATPANDDMNIYKDRNEVYNNEDHNDIKFIPSTSHPKGKNNNVQSVSYFVQEDENPSENINLNSNSESYTLSNVVDYIQPVMTTPKYVSVTHKIRSTEAIVIEQYAMYGVRYTLGAAWWIHVYVSAGLFALLAAASLCLLGRIAYASIVLPKGLYMTLHVLVLISSMVRCVHLFHDPYGVESRLPLSILSAVEETSWPCLTAALAVVVMGVVQASRCSPRLLPRFPQAPLILAVLTAAHFSAILAGHLALSLLPEYSYTIAALVKTFTAAWAMAVGLGGLWCVWRFQSDDGLLLSRLMGFSQQGTAYTKTALMTLLASLAEIALAVLQIYSLLVPLNPSLHVWAWWGRVSLARGLEILMSLSLLLTAAMLTHSRKAVTKNEGTIFTVFNNCGKDSKNKNGRSDNVFPIQNDKNLMGSFTLKPGMNGSLDDTLAIKHHHPMDWNGTVNKGVSYNCTNPRGLSLNNGCCTTPRNITKSPHPKEAALELLLNQEQARAQMNEQYRSSMLVNDSGFLRFRTDIDLEQQTDDIFRQSSFDLYQPPKTPESGMYTNINLYSQTLPHNHNSHYYCTPMTQEEIKQTSPIKHNARSNTVRAPKPNPRSPVRHQIVHTTATPTHRPVTSVSKYDVRGHDDYDVAAYYNNSLVSGNSNLYSTPHIILPRNPMARSEQDLSSFHTPTQQDEYSQIAQQGSIDGLSTVLEPSTCSSLSEIHVDYLTDISSSNDAFSQGSLPPVPRPRQSNSALTLPLTSTNFTYTNSLPFHSTPITSKVNQPDVTPDSAIVLDYTPSIDQDDEIDQEGKNKPLELLKLSTSSLNDALKGQSRATLMYKLVGSSMSGYSPLDVDDISSPSQEYPVKLHQGTSFEKTVPNVTSKISSTNTMAVNSVTSL</sequence>
<accession>A0AAV2PP98</accession>
<feature type="domain" description="Proline-rich transmembrane protein 3/4" evidence="10">
    <location>
        <begin position="227"/>
        <end position="487"/>
    </location>
</feature>
<evidence type="ECO:0000256" key="8">
    <source>
        <dbReference type="SAM" id="Phobius"/>
    </source>
</evidence>
<feature type="transmembrane region" description="Helical" evidence="8">
    <location>
        <begin position="344"/>
        <end position="366"/>
    </location>
</feature>
<feature type="compositionally biased region" description="Gly residues" evidence="7">
    <location>
        <begin position="41"/>
        <end position="51"/>
    </location>
</feature>
<dbReference type="AlphaFoldDB" id="A0AAV2PP98"/>
<dbReference type="Pfam" id="PF25987">
    <property type="entry name" value="PRRT3"/>
    <property type="match status" value="1"/>
</dbReference>
<evidence type="ECO:0000256" key="6">
    <source>
        <dbReference type="ARBA" id="ARBA00023136"/>
    </source>
</evidence>
<feature type="transmembrane region" description="Helical" evidence="8">
    <location>
        <begin position="234"/>
        <end position="257"/>
    </location>
</feature>
<keyword evidence="3 8" id="KW-0812">Transmembrane</keyword>
<feature type="transmembrane region" description="Helical" evidence="8">
    <location>
        <begin position="421"/>
        <end position="446"/>
    </location>
</feature>
<keyword evidence="6 8" id="KW-0472">Membrane</keyword>
<dbReference type="InterPro" id="IPR052836">
    <property type="entry name" value="PRRT_domain-containing"/>
</dbReference>
<evidence type="ECO:0000256" key="3">
    <source>
        <dbReference type="ARBA" id="ARBA00022692"/>
    </source>
</evidence>
<feature type="transmembrane region" description="Helical" evidence="8">
    <location>
        <begin position="372"/>
        <end position="400"/>
    </location>
</feature>
<feature type="signal peptide" evidence="9">
    <location>
        <begin position="1"/>
        <end position="21"/>
    </location>
</feature>
<evidence type="ECO:0000256" key="4">
    <source>
        <dbReference type="ARBA" id="ARBA00022729"/>
    </source>
</evidence>
<dbReference type="EMBL" id="CAXKWB010000493">
    <property type="protein sequence ID" value="CAL4061009.1"/>
    <property type="molecule type" value="Genomic_DNA"/>
</dbReference>
<evidence type="ECO:0000256" key="5">
    <source>
        <dbReference type="ARBA" id="ARBA00022989"/>
    </source>
</evidence>
<feature type="region of interest" description="Disordered" evidence="7">
    <location>
        <begin position="37"/>
        <end position="57"/>
    </location>
</feature>
<evidence type="ECO:0000256" key="9">
    <source>
        <dbReference type="SAM" id="SignalP"/>
    </source>
</evidence>
<keyword evidence="2" id="KW-0597">Phosphoprotein</keyword>
<evidence type="ECO:0000259" key="10">
    <source>
        <dbReference type="Pfam" id="PF25987"/>
    </source>
</evidence>
<evidence type="ECO:0000313" key="11">
    <source>
        <dbReference type="EMBL" id="CAL4061009.1"/>
    </source>
</evidence>
<evidence type="ECO:0000256" key="1">
    <source>
        <dbReference type="ARBA" id="ARBA00004141"/>
    </source>
</evidence>
<keyword evidence="5 8" id="KW-1133">Transmembrane helix</keyword>
<evidence type="ECO:0000313" key="12">
    <source>
        <dbReference type="Proteomes" id="UP001497623"/>
    </source>
</evidence>
<name>A0AAV2PP98_MEGNR</name>
<dbReference type="InterPro" id="IPR059081">
    <property type="entry name" value="PRRT3-4"/>
</dbReference>
<reference evidence="11 12" key="1">
    <citation type="submission" date="2024-05" db="EMBL/GenBank/DDBJ databases">
        <authorList>
            <person name="Wallberg A."/>
        </authorList>
    </citation>
    <scope>NUCLEOTIDE SEQUENCE [LARGE SCALE GENOMIC DNA]</scope>
</reference>
<comment type="caution">
    <text evidence="11">The sequence shown here is derived from an EMBL/GenBank/DDBJ whole genome shotgun (WGS) entry which is preliminary data.</text>
</comment>
<keyword evidence="4 9" id="KW-0732">Signal</keyword>
<dbReference type="PANTHER" id="PTHR35578:SF6">
    <property type="entry name" value="PROLINE-RICH TRANSMEMBRANE PROTEIN 4"/>
    <property type="match status" value="1"/>
</dbReference>
<evidence type="ECO:0000256" key="2">
    <source>
        <dbReference type="ARBA" id="ARBA00022553"/>
    </source>
</evidence>
<comment type="subcellular location">
    <subcellularLocation>
        <location evidence="1">Membrane</location>
        <topology evidence="1">Multi-pass membrane protein</topology>
    </subcellularLocation>
</comment>
<proteinExistence type="predicted"/>
<evidence type="ECO:0000256" key="7">
    <source>
        <dbReference type="SAM" id="MobiDB-lite"/>
    </source>
</evidence>
<organism evidence="11 12">
    <name type="scientific">Meganyctiphanes norvegica</name>
    <name type="common">Northern krill</name>
    <name type="synonym">Thysanopoda norvegica</name>
    <dbReference type="NCBI Taxonomy" id="48144"/>
    <lineage>
        <taxon>Eukaryota</taxon>
        <taxon>Metazoa</taxon>
        <taxon>Ecdysozoa</taxon>
        <taxon>Arthropoda</taxon>
        <taxon>Crustacea</taxon>
        <taxon>Multicrustacea</taxon>
        <taxon>Malacostraca</taxon>
        <taxon>Eumalacostraca</taxon>
        <taxon>Eucarida</taxon>
        <taxon>Euphausiacea</taxon>
        <taxon>Euphausiidae</taxon>
        <taxon>Meganyctiphanes</taxon>
    </lineage>
</organism>
<feature type="transmembrane region" description="Helical" evidence="8">
    <location>
        <begin position="269"/>
        <end position="291"/>
    </location>
</feature>